<geneLocation type="plasmid" evidence="2 3">
    <name>pSCL4</name>
</geneLocation>
<gene>
    <name evidence="2" type="ORF">SCLAV_p0486</name>
</gene>
<reference evidence="2 3" key="1">
    <citation type="journal article" date="2010" name="Genome Biol. Evol.">
        <title>The sequence of a 1.8-mb bacterial linear plasmid reveals a rich evolutionary reservoir of secondary metabolic pathways.</title>
        <authorList>
            <person name="Medema M.H."/>
            <person name="Trefzer A."/>
            <person name="Kovalchuk A."/>
            <person name="van den Berg M."/>
            <person name="Mueller U."/>
            <person name="Heijne W."/>
            <person name="Wu L."/>
            <person name="Alam M.T."/>
            <person name="Ronning C.M."/>
            <person name="Nierman W.C."/>
            <person name="Bovenberg R.A.L."/>
            <person name="Breitling R."/>
            <person name="Takano E."/>
        </authorList>
    </citation>
    <scope>NUCLEOTIDE SEQUENCE [LARGE SCALE GENOMIC DNA]</scope>
    <source>
        <strain evidence="3">ATCC 27064 / DSM 738 / JCM 4710 / NBRC 13307 / NCIMB 12785 / NRRL 3585 / VKM Ac-602</strain>
        <plasmid evidence="2">pSCL4</plasmid>
    </source>
</reference>
<keyword evidence="3" id="KW-1185">Reference proteome</keyword>
<protein>
    <submittedName>
        <fullName evidence="2">Uncharacterized protein</fullName>
    </submittedName>
</protein>
<organism evidence="2 3">
    <name type="scientific">Streptomyces clavuligerus</name>
    <dbReference type="NCBI Taxonomy" id="1901"/>
    <lineage>
        <taxon>Bacteria</taxon>
        <taxon>Bacillati</taxon>
        <taxon>Actinomycetota</taxon>
        <taxon>Actinomycetes</taxon>
        <taxon>Kitasatosporales</taxon>
        <taxon>Streptomycetaceae</taxon>
        <taxon>Streptomyces</taxon>
    </lineage>
</organism>
<evidence type="ECO:0000256" key="1">
    <source>
        <dbReference type="SAM" id="MobiDB-lite"/>
    </source>
</evidence>
<accession>B5GRC2</accession>
<feature type="region of interest" description="Disordered" evidence="1">
    <location>
        <begin position="1"/>
        <end position="42"/>
    </location>
</feature>
<sequence>MFPRLLCGWTSGRSWGEQPVGAGPREEARPQQPLEPADERRGLPVGLLGEGVYRVGAFPGAVCQALAQGFGGPGGEQQGVFARGLLQRRAGTEDRPSAAVPQVVAGWTGREPALPQWAGSRRWSGCGS</sequence>
<name>B5GRC2_STRCL</name>
<evidence type="ECO:0000313" key="3">
    <source>
        <dbReference type="Proteomes" id="UP000002357"/>
    </source>
</evidence>
<proteinExistence type="predicted"/>
<dbReference type="EMBL" id="CM000914">
    <property type="protein sequence ID" value="EFG03976.2"/>
    <property type="molecule type" value="Genomic_DNA"/>
</dbReference>
<keyword evidence="2" id="KW-0614">Plasmid</keyword>
<evidence type="ECO:0000313" key="2">
    <source>
        <dbReference type="EMBL" id="EFG03976.2"/>
    </source>
</evidence>
<dbReference type="AlphaFoldDB" id="B5GRC2"/>
<dbReference type="Proteomes" id="UP000002357">
    <property type="component" value="Plasmid pSCL4"/>
</dbReference>